<name>A0A9Q0XQ99_9SAUR</name>
<keyword evidence="2" id="KW-1185">Reference proteome</keyword>
<evidence type="ECO:0000313" key="2">
    <source>
        <dbReference type="Proteomes" id="UP001142489"/>
    </source>
</evidence>
<reference evidence="1" key="1">
    <citation type="journal article" date="2023" name="DNA Res.">
        <title>Chromosome-level genome assembly of Phrynocephalus forsythii using third-generation DNA sequencing and Hi-C analysis.</title>
        <authorList>
            <person name="Qi Y."/>
            <person name="Zhao W."/>
            <person name="Zhao Y."/>
            <person name="Niu C."/>
            <person name="Cao S."/>
            <person name="Zhang Y."/>
        </authorList>
    </citation>
    <scope>NUCLEOTIDE SEQUENCE</scope>
    <source>
        <tissue evidence="1">Muscle</tissue>
    </source>
</reference>
<organism evidence="1 2">
    <name type="scientific">Phrynocephalus forsythii</name>
    <dbReference type="NCBI Taxonomy" id="171643"/>
    <lineage>
        <taxon>Eukaryota</taxon>
        <taxon>Metazoa</taxon>
        <taxon>Chordata</taxon>
        <taxon>Craniata</taxon>
        <taxon>Vertebrata</taxon>
        <taxon>Euteleostomi</taxon>
        <taxon>Lepidosauria</taxon>
        <taxon>Squamata</taxon>
        <taxon>Bifurcata</taxon>
        <taxon>Unidentata</taxon>
        <taxon>Episquamata</taxon>
        <taxon>Toxicofera</taxon>
        <taxon>Iguania</taxon>
        <taxon>Acrodonta</taxon>
        <taxon>Agamidae</taxon>
        <taxon>Agaminae</taxon>
        <taxon>Phrynocephalus</taxon>
    </lineage>
</organism>
<dbReference type="EMBL" id="JAPFRF010000009">
    <property type="protein sequence ID" value="KAJ7322524.1"/>
    <property type="molecule type" value="Genomic_DNA"/>
</dbReference>
<proteinExistence type="predicted"/>
<accession>A0A9Q0XQ99</accession>
<comment type="caution">
    <text evidence="1">The sequence shown here is derived from an EMBL/GenBank/DDBJ whole genome shotgun (WGS) entry which is preliminary data.</text>
</comment>
<sequence length="124" mass="14054">MPLLGTPDCHWLASEEATYPFSSVSHKLRPYFETMEKVPVVSPFHQYQKDPLGDSLQPESSAGNLEALADGSFLMHDVAWRSTPKEASCMDSTHQRWLNEDAASTLDIPDHHYKPVKVQEMRLI</sequence>
<gene>
    <name evidence="1" type="ORF">JRQ81_018811</name>
</gene>
<evidence type="ECO:0000313" key="1">
    <source>
        <dbReference type="EMBL" id="KAJ7322524.1"/>
    </source>
</evidence>
<dbReference type="AlphaFoldDB" id="A0A9Q0XQ99"/>
<protein>
    <submittedName>
        <fullName evidence="1">Uncharacterized protein</fullName>
    </submittedName>
</protein>
<dbReference type="Proteomes" id="UP001142489">
    <property type="component" value="Unassembled WGS sequence"/>
</dbReference>